<dbReference type="AlphaFoldDB" id="A0A2T4A184"/>
<name>A0A2T4A184_TRIHA</name>
<dbReference type="Proteomes" id="UP000241690">
    <property type="component" value="Unassembled WGS sequence"/>
</dbReference>
<dbReference type="EMBL" id="KZ679687">
    <property type="protein sequence ID" value="PTB50832.1"/>
    <property type="molecule type" value="Genomic_DNA"/>
</dbReference>
<sequence length="90" mass="10375">MRRAPLVSTMLTFAMASVMSKRRLWWILILITKQQRASRALQTPPRISARESALHFLLTSLGGFYCFSFFSSFNSSNLVSLDPPYFFCFL</sequence>
<evidence type="ECO:0000256" key="1">
    <source>
        <dbReference type="SAM" id="Phobius"/>
    </source>
</evidence>
<dbReference type="RefSeq" id="XP_024770509.1">
    <property type="nucleotide sequence ID" value="XM_024913747.1"/>
</dbReference>
<evidence type="ECO:0000313" key="2">
    <source>
        <dbReference type="EMBL" id="PTB50832.1"/>
    </source>
</evidence>
<organism evidence="2 3">
    <name type="scientific">Trichoderma harzianum CBS 226.95</name>
    <dbReference type="NCBI Taxonomy" id="983964"/>
    <lineage>
        <taxon>Eukaryota</taxon>
        <taxon>Fungi</taxon>
        <taxon>Dikarya</taxon>
        <taxon>Ascomycota</taxon>
        <taxon>Pezizomycotina</taxon>
        <taxon>Sordariomycetes</taxon>
        <taxon>Hypocreomycetidae</taxon>
        <taxon>Hypocreales</taxon>
        <taxon>Hypocreaceae</taxon>
        <taxon>Trichoderma</taxon>
    </lineage>
</organism>
<gene>
    <name evidence="2" type="ORF">M431DRAFT_246340</name>
</gene>
<keyword evidence="3" id="KW-1185">Reference proteome</keyword>
<accession>A0A2T4A184</accession>
<keyword evidence="1" id="KW-1133">Transmembrane helix</keyword>
<proteinExistence type="predicted"/>
<keyword evidence="1" id="KW-0472">Membrane</keyword>
<feature type="transmembrane region" description="Helical" evidence="1">
    <location>
        <begin position="53"/>
        <end position="73"/>
    </location>
</feature>
<evidence type="ECO:0000313" key="3">
    <source>
        <dbReference type="Proteomes" id="UP000241690"/>
    </source>
</evidence>
<reference evidence="2 3" key="1">
    <citation type="submission" date="2016-07" db="EMBL/GenBank/DDBJ databases">
        <title>Multiple horizontal gene transfer events from other fungi enriched the ability of initially mycotrophic Trichoderma (Ascomycota) to feed on dead plant biomass.</title>
        <authorList>
            <consortium name="DOE Joint Genome Institute"/>
            <person name="Aerts A."/>
            <person name="Atanasova L."/>
            <person name="Chenthamara K."/>
            <person name="Zhang J."/>
            <person name="Grujic M."/>
            <person name="Henrissat B."/>
            <person name="Kuo A."/>
            <person name="Salamov A."/>
            <person name="Lipzen A."/>
            <person name="Labutti K."/>
            <person name="Barry K."/>
            <person name="Miao Y."/>
            <person name="Rahimi M.J."/>
            <person name="Shen Q."/>
            <person name="Grigoriev I.V."/>
            <person name="Kubicek C.P."/>
            <person name="Druzhinina I.S."/>
        </authorList>
    </citation>
    <scope>NUCLEOTIDE SEQUENCE [LARGE SCALE GENOMIC DNA]</scope>
    <source>
        <strain evidence="2 3">CBS 226.95</strain>
    </source>
</reference>
<keyword evidence="1" id="KW-0812">Transmembrane</keyword>
<protein>
    <submittedName>
        <fullName evidence="2">Uncharacterized protein</fullName>
    </submittedName>
</protein>
<dbReference type="GeneID" id="36622310"/>